<gene>
    <name evidence="1" type="ORF">GCM10008088_04180</name>
</gene>
<protein>
    <submittedName>
        <fullName evidence="1">Uncharacterized protein</fullName>
    </submittedName>
</protein>
<dbReference type="EMBL" id="BMWY01000001">
    <property type="protein sequence ID" value="GGZ46006.1"/>
    <property type="molecule type" value="Genomic_DNA"/>
</dbReference>
<dbReference type="RefSeq" id="WP_027886027.1">
    <property type="nucleotide sequence ID" value="NZ_BMWY01000001.1"/>
</dbReference>
<evidence type="ECO:0000313" key="1">
    <source>
        <dbReference type="EMBL" id="GGZ46006.1"/>
    </source>
</evidence>
<dbReference type="Proteomes" id="UP000615593">
    <property type="component" value="Unassembled WGS sequence"/>
</dbReference>
<reference evidence="2" key="1">
    <citation type="journal article" date="2019" name="Int. J. Syst. Evol. Microbiol.">
        <title>The Global Catalogue of Microorganisms (GCM) 10K type strain sequencing project: providing services to taxonomists for standard genome sequencing and annotation.</title>
        <authorList>
            <consortium name="The Broad Institute Genomics Platform"/>
            <consortium name="The Broad Institute Genome Sequencing Center for Infectious Disease"/>
            <person name="Wu L."/>
            <person name="Ma J."/>
        </authorList>
    </citation>
    <scope>NUCLEOTIDE SEQUENCE [LARGE SCALE GENOMIC DNA]</scope>
    <source>
        <strain evidence="2">KCTC 12708</strain>
    </source>
</reference>
<comment type="caution">
    <text evidence="1">The sequence shown here is derived from an EMBL/GenBank/DDBJ whole genome shotgun (WGS) entry which is preliminary data.</text>
</comment>
<proteinExistence type="predicted"/>
<accession>A0ABQ3BL05</accession>
<sequence>MKQQITLLAILFTGFFSIAQSEEDYTVVKNGVVFFDELKEVKAEYYYKDDSFIYEDYEIEDNKISEDGEELISFRGRKLELEGNEFAFRGKFMSLKKAKVIDKNSGEVLFTIRKTKKLFPNAIEITEVNQLELSEEAKELFEVWLLFQKGKWLKNKTETLEAISTGVGAGVMSAVMVSTLRN</sequence>
<dbReference type="GeneID" id="94368064"/>
<evidence type="ECO:0000313" key="2">
    <source>
        <dbReference type="Proteomes" id="UP000615593"/>
    </source>
</evidence>
<keyword evidence="2" id="KW-1185">Reference proteome</keyword>
<organism evidence="1 2">
    <name type="scientific">Mesonia mobilis</name>
    <dbReference type="NCBI Taxonomy" id="369791"/>
    <lineage>
        <taxon>Bacteria</taxon>
        <taxon>Pseudomonadati</taxon>
        <taxon>Bacteroidota</taxon>
        <taxon>Flavobacteriia</taxon>
        <taxon>Flavobacteriales</taxon>
        <taxon>Flavobacteriaceae</taxon>
        <taxon>Mesonia</taxon>
    </lineage>
</organism>
<name>A0ABQ3BL05_9FLAO</name>